<evidence type="ECO:0000256" key="3">
    <source>
        <dbReference type="PROSITE-ProRule" id="PRU01091"/>
    </source>
</evidence>
<dbReference type="SUPFAM" id="SSF52172">
    <property type="entry name" value="CheY-like"/>
    <property type="match status" value="1"/>
</dbReference>
<dbReference type="GO" id="GO:0005829">
    <property type="term" value="C:cytosol"/>
    <property type="evidence" value="ECO:0007669"/>
    <property type="project" value="TreeGrafter"/>
</dbReference>
<dbReference type="SMART" id="SM00448">
    <property type="entry name" value="REC"/>
    <property type="match status" value="1"/>
</dbReference>
<dbReference type="GO" id="GO:0006355">
    <property type="term" value="P:regulation of DNA-templated transcription"/>
    <property type="evidence" value="ECO:0007669"/>
    <property type="project" value="InterPro"/>
</dbReference>
<reference evidence="6 7" key="1">
    <citation type="submission" date="2018-05" db="EMBL/GenBank/DDBJ databases">
        <title>Evolution of GPA BGCs.</title>
        <authorList>
            <person name="Waglechner N."/>
            <person name="Wright G.D."/>
        </authorList>
    </citation>
    <scope>NUCLEOTIDE SEQUENCE [LARGE SCALE GENOMIC DNA]</scope>
    <source>
        <strain evidence="6 7">A82846</strain>
    </source>
</reference>
<dbReference type="Pfam" id="PF00486">
    <property type="entry name" value="Trans_reg_C"/>
    <property type="match status" value="1"/>
</dbReference>
<accession>A0A428Y3J0</accession>
<dbReference type="InterPro" id="IPR039420">
    <property type="entry name" value="WalR-like"/>
</dbReference>
<evidence type="ECO:0000256" key="2">
    <source>
        <dbReference type="PROSITE-ProRule" id="PRU00169"/>
    </source>
</evidence>
<dbReference type="Proteomes" id="UP000287547">
    <property type="component" value="Unassembled WGS sequence"/>
</dbReference>
<dbReference type="InterPro" id="IPR001789">
    <property type="entry name" value="Sig_transdc_resp-reg_receiver"/>
</dbReference>
<keyword evidence="2" id="KW-0597">Phosphoprotein</keyword>
<dbReference type="InterPro" id="IPR036388">
    <property type="entry name" value="WH-like_DNA-bd_sf"/>
</dbReference>
<comment type="caution">
    <text evidence="6">The sequence shown here is derived from an EMBL/GenBank/DDBJ whole genome shotgun (WGS) entry which is preliminary data.</text>
</comment>
<feature type="modified residue" description="4-aspartylphosphate" evidence="2">
    <location>
        <position position="51"/>
    </location>
</feature>
<dbReference type="GO" id="GO:0000976">
    <property type="term" value="F:transcription cis-regulatory region binding"/>
    <property type="evidence" value="ECO:0007669"/>
    <property type="project" value="TreeGrafter"/>
</dbReference>
<dbReference type="Gene3D" id="3.40.50.2300">
    <property type="match status" value="1"/>
</dbReference>
<dbReference type="EMBL" id="QHKI01000107">
    <property type="protein sequence ID" value="RSM62155.1"/>
    <property type="molecule type" value="Genomic_DNA"/>
</dbReference>
<dbReference type="RefSeq" id="WP_037256794.1">
    <property type="nucleotide sequence ID" value="NZ_QHKI01000107.1"/>
</dbReference>
<dbReference type="InterPro" id="IPR011006">
    <property type="entry name" value="CheY-like_superfamily"/>
</dbReference>
<gene>
    <name evidence="6" type="ORF">DMH04_52950</name>
</gene>
<evidence type="ECO:0000256" key="1">
    <source>
        <dbReference type="ARBA" id="ARBA00023125"/>
    </source>
</evidence>
<dbReference type="Gene3D" id="1.10.10.10">
    <property type="entry name" value="Winged helix-like DNA-binding domain superfamily/Winged helix DNA-binding domain"/>
    <property type="match status" value="1"/>
</dbReference>
<protein>
    <submittedName>
        <fullName evidence="6">DNA-binding response regulator</fullName>
    </submittedName>
</protein>
<feature type="domain" description="Response regulatory" evidence="4">
    <location>
        <begin position="2"/>
        <end position="114"/>
    </location>
</feature>
<name>A0A428Y3J0_KIBAR</name>
<dbReference type="GO" id="GO:0000156">
    <property type="term" value="F:phosphorelay response regulator activity"/>
    <property type="evidence" value="ECO:0007669"/>
    <property type="project" value="TreeGrafter"/>
</dbReference>
<dbReference type="PROSITE" id="PS50110">
    <property type="entry name" value="RESPONSE_REGULATORY"/>
    <property type="match status" value="1"/>
</dbReference>
<evidence type="ECO:0000259" key="4">
    <source>
        <dbReference type="PROSITE" id="PS50110"/>
    </source>
</evidence>
<proteinExistence type="predicted"/>
<dbReference type="SMART" id="SM00862">
    <property type="entry name" value="Trans_reg_C"/>
    <property type="match status" value="1"/>
</dbReference>
<dbReference type="GO" id="GO:0032993">
    <property type="term" value="C:protein-DNA complex"/>
    <property type="evidence" value="ECO:0007669"/>
    <property type="project" value="TreeGrafter"/>
</dbReference>
<feature type="domain" description="OmpR/PhoB-type" evidence="5">
    <location>
        <begin position="122"/>
        <end position="216"/>
    </location>
</feature>
<dbReference type="InterPro" id="IPR001867">
    <property type="entry name" value="OmpR/PhoB-type_DNA-bd"/>
</dbReference>
<evidence type="ECO:0000259" key="5">
    <source>
        <dbReference type="PROSITE" id="PS51755"/>
    </source>
</evidence>
<dbReference type="OrthoDB" id="9802426at2"/>
<dbReference type="PANTHER" id="PTHR48111:SF36">
    <property type="entry name" value="TRANSCRIPTIONAL REGULATORY PROTEIN CUTR"/>
    <property type="match status" value="1"/>
</dbReference>
<dbReference type="AlphaFoldDB" id="A0A428Y3J0"/>
<dbReference type="Gene3D" id="6.10.250.690">
    <property type="match status" value="1"/>
</dbReference>
<keyword evidence="1 3" id="KW-0238">DNA-binding</keyword>
<evidence type="ECO:0000313" key="7">
    <source>
        <dbReference type="Proteomes" id="UP000287547"/>
    </source>
</evidence>
<dbReference type="PANTHER" id="PTHR48111">
    <property type="entry name" value="REGULATOR OF RPOS"/>
    <property type="match status" value="1"/>
</dbReference>
<sequence>MRVLVVEDEPILADAIAEWLRREAFAVDVAHRGDLALERLAVNSYDVVVLDRDIPVVHGDEVCRSVAGGETRILMLTAASGVRDRVAGLGLGADDYLPKPFAFVELSARVHALLRRTRPAAPPVLQRAGLRIDPGRREVSRDGQAITLANKEFALLTELVRADGAVVSTEHLLEKVWDEHIDPFTNVVRVTMMKLRRKLGDPPIVETVAGVGYRIR</sequence>
<evidence type="ECO:0000313" key="6">
    <source>
        <dbReference type="EMBL" id="RSM62155.1"/>
    </source>
</evidence>
<organism evidence="6 7">
    <name type="scientific">Kibdelosporangium aridum</name>
    <dbReference type="NCBI Taxonomy" id="2030"/>
    <lineage>
        <taxon>Bacteria</taxon>
        <taxon>Bacillati</taxon>
        <taxon>Actinomycetota</taxon>
        <taxon>Actinomycetes</taxon>
        <taxon>Pseudonocardiales</taxon>
        <taxon>Pseudonocardiaceae</taxon>
        <taxon>Kibdelosporangium</taxon>
    </lineage>
</organism>
<dbReference type="PROSITE" id="PS51755">
    <property type="entry name" value="OMPR_PHOB"/>
    <property type="match status" value="1"/>
</dbReference>
<feature type="DNA-binding region" description="OmpR/PhoB-type" evidence="3">
    <location>
        <begin position="122"/>
        <end position="216"/>
    </location>
</feature>
<dbReference type="CDD" id="cd00383">
    <property type="entry name" value="trans_reg_C"/>
    <property type="match status" value="1"/>
</dbReference>
<dbReference type="Pfam" id="PF00072">
    <property type="entry name" value="Response_reg"/>
    <property type="match status" value="1"/>
</dbReference>